<sequence length="52" mass="5555">MLRALRVLAGSCFPHPASPFQSAKDRFSSPALPLVARASLSVGHSLPAIRLR</sequence>
<proteinExistence type="predicted"/>
<gene>
    <name evidence="1" type="ORF">SAMN05216559_2468</name>
</gene>
<dbReference type="Proteomes" id="UP000199062">
    <property type="component" value="Unassembled WGS sequence"/>
</dbReference>
<name>A0A1I6LCR4_9EURY</name>
<reference evidence="1 2" key="1">
    <citation type="submission" date="2016-10" db="EMBL/GenBank/DDBJ databases">
        <authorList>
            <person name="de Groot N.N."/>
        </authorList>
    </citation>
    <scope>NUCLEOTIDE SEQUENCE [LARGE SCALE GENOMIC DNA]</scope>
    <source>
        <strain evidence="1 2">CGMCC 1.10457</strain>
    </source>
</reference>
<keyword evidence="2" id="KW-1185">Reference proteome</keyword>
<dbReference type="AlphaFoldDB" id="A0A1I6LCR4"/>
<evidence type="ECO:0000313" key="2">
    <source>
        <dbReference type="Proteomes" id="UP000199062"/>
    </source>
</evidence>
<organism evidence="1 2">
    <name type="scientific">Halomicrobium zhouii</name>
    <dbReference type="NCBI Taxonomy" id="767519"/>
    <lineage>
        <taxon>Archaea</taxon>
        <taxon>Methanobacteriati</taxon>
        <taxon>Methanobacteriota</taxon>
        <taxon>Stenosarchaea group</taxon>
        <taxon>Halobacteria</taxon>
        <taxon>Halobacteriales</taxon>
        <taxon>Haloarculaceae</taxon>
        <taxon>Halomicrobium</taxon>
    </lineage>
</organism>
<protein>
    <submittedName>
        <fullName evidence="1">Uncharacterized protein</fullName>
    </submittedName>
</protein>
<evidence type="ECO:0000313" key="1">
    <source>
        <dbReference type="EMBL" id="SFS01239.1"/>
    </source>
</evidence>
<accession>A0A1I6LCR4</accession>
<dbReference type="STRING" id="767519.SAMN05216559_2468"/>
<dbReference type="EMBL" id="FOZK01000002">
    <property type="protein sequence ID" value="SFS01239.1"/>
    <property type="molecule type" value="Genomic_DNA"/>
</dbReference>